<keyword evidence="2" id="KW-1185">Reference proteome</keyword>
<dbReference type="GO" id="GO:0016740">
    <property type="term" value="F:transferase activity"/>
    <property type="evidence" value="ECO:0007669"/>
    <property type="project" value="UniProtKB-KW"/>
</dbReference>
<reference evidence="1 2" key="1">
    <citation type="submission" date="2014-03" db="EMBL/GenBank/DDBJ databases">
        <title>Genomics of Bifidobacteria.</title>
        <authorList>
            <person name="Ventura M."/>
            <person name="Milani C."/>
            <person name="Lugli G.A."/>
        </authorList>
    </citation>
    <scope>NUCLEOTIDE SEQUENCE [LARGE SCALE GENOMIC DNA]</scope>
    <source>
        <strain evidence="1 2">LMG 21775</strain>
    </source>
</reference>
<dbReference type="Gene3D" id="3.40.50.450">
    <property type="match status" value="1"/>
</dbReference>
<keyword evidence="1" id="KW-0808">Transferase</keyword>
<dbReference type="eggNOG" id="COG3613">
    <property type="taxonomic scope" value="Bacteria"/>
</dbReference>
<dbReference type="Proteomes" id="UP000029050">
    <property type="component" value="Unassembled WGS sequence"/>
</dbReference>
<dbReference type="AlphaFoldDB" id="A0A087CDI7"/>
<name>A0A087CDI7_9BIFI</name>
<sequence>MPGYDYYVAGPFFDRRQLESMQRIEATLEGHGLKLFKPRYASDIKVVGPRVCFDDDCAGIRASKYVLANLIDDDPGTMFEIGYAFALGKKVFGILEGCSEGDAVNLMIAESLTELFVSVDDLESYLSTGSHRRIGLREF</sequence>
<organism evidence="1 2">
    <name type="scientific">Bifidobacterium psychraerophilum</name>
    <dbReference type="NCBI Taxonomy" id="218140"/>
    <lineage>
        <taxon>Bacteria</taxon>
        <taxon>Bacillati</taxon>
        <taxon>Actinomycetota</taxon>
        <taxon>Actinomycetes</taxon>
        <taxon>Bifidobacteriales</taxon>
        <taxon>Bifidobacteriaceae</taxon>
        <taxon>Bifidobacterium</taxon>
    </lineage>
</organism>
<comment type="caution">
    <text evidence="1">The sequence shown here is derived from an EMBL/GenBank/DDBJ whole genome shotgun (WGS) entry which is preliminary data.</text>
</comment>
<evidence type="ECO:0000313" key="2">
    <source>
        <dbReference type="Proteomes" id="UP000029050"/>
    </source>
</evidence>
<dbReference type="STRING" id="218140.BPSY_1745"/>
<accession>A0A087CDI7</accession>
<protein>
    <submittedName>
        <fullName evidence="1">Nucleoside 2-deoxyribosyltransferase</fullName>
    </submittedName>
</protein>
<dbReference type="Pfam" id="PF05014">
    <property type="entry name" value="Nuc_deoxyrib_tr"/>
    <property type="match status" value="1"/>
</dbReference>
<dbReference type="RefSeq" id="WP_238556840.1">
    <property type="nucleotide sequence ID" value="NZ_JALCNH010000031.1"/>
</dbReference>
<evidence type="ECO:0000313" key="1">
    <source>
        <dbReference type="EMBL" id="KFI81337.1"/>
    </source>
</evidence>
<gene>
    <name evidence="1" type="ORF">BPSY_1745</name>
</gene>
<dbReference type="EMBL" id="JGZI01000010">
    <property type="protein sequence ID" value="KFI81337.1"/>
    <property type="molecule type" value="Genomic_DNA"/>
</dbReference>
<dbReference type="GeneID" id="98300939"/>
<dbReference type="InterPro" id="IPR007710">
    <property type="entry name" value="Nucleoside_deoxyribTrfase"/>
</dbReference>
<dbReference type="SUPFAM" id="SSF52309">
    <property type="entry name" value="N-(deoxy)ribosyltransferase-like"/>
    <property type="match status" value="1"/>
</dbReference>
<proteinExistence type="predicted"/>